<proteinExistence type="predicted"/>
<evidence type="ECO:0000313" key="1">
    <source>
        <dbReference type="EMBL" id="GBN31393.1"/>
    </source>
</evidence>
<dbReference type="AlphaFoldDB" id="A0A4Y2MXG8"/>
<organism evidence="1 2">
    <name type="scientific">Araneus ventricosus</name>
    <name type="common">Orbweaver spider</name>
    <name type="synonym">Epeira ventricosa</name>
    <dbReference type="NCBI Taxonomy" id="182803"/>
    <lineage>
        <taxon>Eukaryota</taxon>
        <taxon>Metazoa</taxon>
        <taxon>Ecdysozoa</taxon>
        <taxon>Arthropoda</taxon>
        <taxon>Chelicerata</taxon>
        <taxon>Arachnida</taxon>
        <taxon>Araneae</taxon>
        <taxon>Araneomorphae</taxon>
        <taxon>Entelegynae</taxon>
        <taxon>Araneoidea</taxon>
        <taxon>Araneidae</taxon>
        <taxon>Araneus</taxon>
    </lineage>
</organism>
<gene>
    <name evidence="1" type="ORF">AVEN_105314_1</name>
</gene>
<dbReference type="EMBL" id="BGPR01008076">
    <property type="protein sequence ID" value="GBN31393.1"/>
    <property type="molecule type" value="Genomic_DNA"/>
</dbReference>
<evidence type="ECO:0000313" key="2">
    <source>
        <dbReference type="Proteomes" id="UP000499080"/>
    </source>
</evidence>
<dbReference type="OrthoDB" id="8197165at2759"/>
<comment type="caution">
    <text evidence="1">The sequence shown here is derived from an EMBL/GenBank/DDBJ whole genome shotgun (WGS) entry which is preliminary data.</text>
</comment>
<accession>A0A4Y2MXG8</accession>
<sequence length="110" mass="12833">MEVSVKPTLIFYIIDFKICNAVAGCESTQTCYLCGAKPSEMNDERIIMQKTVNRYLLSLGLSPLHTWIRFFECILHFSYRLEIKSWLARRAENKNKVAEKKNTSPREVQK</sequence>
<reference evidence="1 2" key="1">
    <citation type="journal article" date="2019" name="Sci. Rep.">
        <title>Orb-weaving spider Araneus ventricosus genome elucidates the spidroin gene catalogue.</title>
        <authorList>
            <person name="Kono N."/>
            <person name="Nakamura H."/>
            <person name="Ohtoshi R."/>
            <person name="Moran D.A.P."/>
            <person name="Shinohara A."/>
            <person name="Yoshida Y."/>
            <person name="Fujiwara M."/>
            <person name="Mori M."/>
            <person name="Tomita M."/>
            <person name="Arakawa K."/>
        </authorList>
    </citation>
    <scope>NUCLEOTIDE SEQUENCE [LARGE SCALE GENOMIC DNA]</scope>
</reference>
<name>A0A4Y2MXG8_ARAVE</name>
<protein>
    <submittedName>
        <fullName evidence="1">Uncharacterized protein</fullName>
    </submittedName>
</protein>
<dbReference type="Proteomes" id="UP000499080">
    <property type="component" value="Unassembled WGS sequence"/>
</dbReference>
<keyword evidence="2" id="KW-1185">Reference proteome</keyword>